<evidence type="ECO:0000256" key="1">
    <source>
        <dbReference type="SAM" id="MobiDB-lite"/>
    </source>
</evidence>
<dbReference type="CDD" id="cd02440">
    <property type="entry name" value="AdoMet_MTases"/>
    <property type="match status" value="1"/>
</dbReference>
<dbReference type="GO" id="GO:0008168">
    <property type="term" value="F:methyltransferase activity"/>
    <property type="evidence" value="ECO:0007669"/>
    <property type="project" value="UniProtKB-KW"/>
</dbReference>
<dbReference type="EC" id="2.1.-.-" evidence="3"/>
<reference evidence="3 4" key="1">
    <citation type="submission" date="2023-06" db="EMBL/GenBank/DDBJ databases">
        <title>Novel species in genus Planococcus.</title>
        <authorList>
            <person name="Ning S."/>
        </authorList>
    </citation>
    <scope>NUCLEOTIDE SEQUENCE [LARGE SCALE GENOMIC DNA]</scope>
    <source>
        <strain evidence="3 4">N028</strain>
    </source>
</reference>
<dbReference type="SUPFAM" id="SSF53335">
    <property type="entry name" value="S-adenosyl-L-methionine-dependent methyltransferases"/>
    <property type="match status" value="1"/>
</dbReference>
<feature type="domain" description="Methyltransferase type 11" evidence="2">
    <location>
        <begin position="48"/>
        <end position="145"/>
    </location>
</feature>
<dbReference type="Proteomes" id="UP001172055">
    <property type="component" value="Unassembled WGS sequence"/>
</dbReference>
<feature type="compositionally biased region" description="Basic residues" evidence="1">
    <location>
        <begin position="8"/>
        <end position="17"/>
    </location>
</feature>
<proteinExistence type="predicted"/>
<keyword evidence="3" id="KW-0489">Methyltransferase</keyword>
<dbReference type="Pfam" id="PF08241">
    <property type="entry name" value="Methyltransf_11"/>
    <property type="match status" value="1"/>
</dbReference>
<evidence type="ECO:0000313" key="3">
    <source>
        <dbReference type="EMBL" id="MDN7240576.1"/>
    </source>
</evidence>
<dbReference type="Gene3D" id="3.40.50.150">
    <property type="entry name" value="Vaccinia Virus protein VP39"/>
    <property type="match status" value="1"/>
</dbReference>
<protein>
    <submittedName>
        <fullName evidence="3">Class I SAM-dependent methyltransferase</fullName>
        <ecNumber evidence="3">2.1.-.-</ecNumber>
    </submittedName>
</protein>
<dbReference type="PANTHER" id="PTHR43861">
    <property type="entry name" value="TRANS-ACONITATE 2-METHYLTRANSFERASE-RELATED"/>
    <property type="match status" value="1"/>
</dbReference>
<keyword evidence="4" id="KW-1185">Reference proteome</keyword>
<dbReference type="GO" id="GO:0032259">
    <property type="term" value="P:methylation"/>
    <property type="evidence" value="ECO:0007669"/>
    <property type="project" value="UniProtKB-KW"/>
</dbReference>
<dbReference type="RefSeq" id="WP_301722480.1">
    <property type="nucleotide sequence ID" value="NZ_JAUJWV010000001.1"/>
</dbReference>
<organism evidence="3 4">
    <name type="scientific">Planococcus shixiaomingii</name>
    <dbReference type="NCBI Taxonomy" id="3058393"/>
    <lineage>
        <taxon>Bacteria</taxon>
        <taxon>Bacillati</taxon>
        <taxon>Bacillota</taxon>
        <taxon>Bacilli</taxon>
        <taxon>Bacillales</taxon>
        <taxon>Caryophanaceae</taxon>
        <taxon>Planococcus</taxon>
    </lineage>
</organism>
<evidence type="ECO:0000313" key="4">
    <source>
        <dbReference type="Proteomes" id="UP001172055"/>
    </source>
</evidence>
<feature type="region of interest" description="Disordered" evidence="1">
    <location>
        <begin position="1"/>
        <end position="23"/>
    </location>
</feature>
<dbReference type="InterPro" id="IPR013216">
    <property type="entry name" value="Methyltransf_11"/>
</dbReference>
<evidence type="ECO:0000259" key="2">
    <source>
        <dbReference type="Pfam" id="PF08241"/>
    </source>
</evidence>
<keyword evidence="3" id="KW-0808">Transferase</keyword>
<accession>A0ABT8MY66</accession>
<dbReference type="EMBL" id="JAUJWV010000001">
    <property type="protein sequence ID" value="MDN7240576.1"/>
    <property type="molecule type" value="Genomic_DNA"/>
</dbReference>
<name>A0ABT8MY66_9BACL</name>
<dbReference type="InterPro" id="IPR029063">
    <property type="entry name" value="SAM-dependent_MTases_sf"/>
</dbReference>
<sequence length="194" mass="21307">MHNEHKNHQGSKHHHGKVSYLESAKRREELSPEKLLSLIPLKATDRILDFGAGTGYFSIPAAKLVNGPVYAMDIDESMLEIIALKAQQQHITNIVPIHGSDAELLLPEASIDVAIASLVLHEIEPLAPVLNQIKKVLKDSGSLVCIELEPKGQPSHKAPRITLAGMERALVDAGMRITQKHFPTDSLYVLIAQK</sequence>
<comment type="caution">
    <text evidence="3">The sequence shown here is derived from an EMBL/GenBank/DDBJ whole genome shotgun (WGS) entry which is preliminary data.</text>
</comment>
<gene>
    <name evidence="3" type="ORF">QWY14_02185</name>
</gene>